<dbReference type="SMART" id="SM00387">
    <property type="entry name" value="HATPase_c"/>
    <property type="match status" value="1"/>
</dbReference>
<dbReference type="Gene3D" id="3.30.565.10">
    <property type="entry name" value="Histidine kinase-like ATPase, C-terminal domain"/>
    <property type="match status" value="1"/>
</dbReference>
<evidence type="ECO:0000256" key="2">
    <source>
        <dbReference type="ARBA" id="ARBA00004651"/>
    </source>
</evidence>
<evidence type="ECO:0000259" key="17">
    <source>
        <dbReference type="PROSITE" id="PS50113"/>
    </source>
</evidence>
<dbReference type="CDD" id="cd17546">
    <property type="entry name" value="REC_hyHK_CKI1_RcsC-like"/>
    <property type="match status" value="1"/>
</dbReference>
<dbReference type="GO" id="GO:0000155">
    <property type="term" value="F:phosphorelay sensor kinase activity"/>
    <property type="evidence" value="ECO:0007669"/>
    <property type="project" value="InterPro"/>
</dbReference>
<evidence type="ECO:0000313" key="20">
    <source>
        <dbReference type="Proteomes" id="UP000198901"/>
    </source>
</evidence>
<dbReference type="InterPro" id="IPR000014">
    <property type="entry name" value="PAS"/>
</dbReference>
<proteinExistence type="predicted"/>
<evidence type="ECO:0000259" key="16">
    <source>
        <dbReference type="PROSITE" id="PS50112"/>
    </source>
</evidence>
<dbReference type="InterPro" id="IPR011006">
    <property type="entry name" value="CheY-like_superfamily"/>
</dbReference>
<dbReference type="InterPro" id="IPR036890">
    <property type="entry name" value="HATPase_C_sf"/>
</dbReference>
<evidence type="ECO:0000256" key="4">
    <source>
        <dbReference type="ARBA" id="ARBA00022475"/>
    </source>
</evidence>
<dbReference type="Gene3D" id="1.20.120.160">
    <property type="entry name" value="HPT domain"/>
    <property type="match status" value="1"/>
</dbReference>
<dbReference type="Gene3D" id="1.10.287.130">
    <property type="match status" value="1"/>
</dbReference>
<feature type="domain" description="HPt" evidence="18">
    <location>
        <begin position="546"/>
        <end position="640"/>
    </location>
</feature>
<dbReference type="Gene3D" id="3.30.450.20">
    <property type="entry name" value="PAS domain"/>
    <property type="match status" value="1"/>
</dbReference>
<dbReference type="PROSITE" id="PS50113">
    <property type="entry name" value="PAC"/>
    <property type="match status" value="1"/>
</dbReference>
<dbReference type="InterPro" id="IPR001610">
    <property type="entry name" value="PAC"/>
</dbReference>
<feature type="domain" description="Histidine kinase" evidence="14">
    <location>
        <begin position="161"/>
        <end position="385"/>
    </location>
</feature>
<dbReference type="CDD" id="cd00130">
    <property type="entry name" value="PAS"/>
    <property type="match status" value="1"/>
</dbReference>
<dbReference type="NCBIfam" id="TIGR00229">
    <property type="entry name" value="sensory_box"/>
    <property type="match status" value="1"/>
</dbReference>
<comment type="subcellular location">
    <subcellularLocation>
        <location evidence="2">Cell membrane</location>
        <topology evidence="2">Multi-pass membrane protein</topology>
    </subcellularLocation>
</comment>
<dbReference type="InterPro" id="IPR004358">
    <property type="entry name" value="Sig_transdc_His_kin-like_C"/>
</dbReference>
<dbReference type="SMART" id="SM00448">
    <property type="entry name" value="REC"/>
    <property type="match status" value="1"/>
</dbReference>
<dbReference type="SUPFAM" id="SSF47384">
    <property type="entry name" value="Homodimeric domain of signal transducing histidine kinase"/>
    <property type="match status" value="1"/>
</dbReference>
<evidence type="ECO:0000256" key="1">
    <source>
        <dbReference type="ARBA" id="ARBA00000085"/>
    </source>
</evidence>
<dbReference type="SMART" id="SM00388">
    <property type="entry name" value="HisKA"/>
    <property type="match status" value="1"/>
</dbReference>
<feature type="domain" description="Response regulatory" evidence="15">
    <location>
        <begin position="405"/>
        <end position="520"/>
    </location>
</feature>
<dbReference type="AlphaFoldDB" id="A0A1G9R6I9"/>
<feature type="modified residue" description="4-aspartylphosphate" evidence="13">
    <location>
        <position position="454"/>
    </location>
</feature>
<evidence type="ECO:0000256" key="3">
    <source>
        <dbReference type="ARBA" id="ARBA00012438"/>
    </source>
</evidence>
<feature type="domain" description="PAC" evidence="17">
    <location>
        <begin position="91"/>
        <end position="143"/>
    </location>
</feature>
<evidence type="ECO:0000256" key="9">
    <source>
        <dbReference type="ARBA" id="ARBA00022989"/>
    </source>
</evidence>
<sequence length="651" mass="73798">MYDRRVCPAGSQPLEREQNAGIPCLGNKMDLGLLEVNREDRIVRVYDQFCRMVGYEREELLGRIASDFLVDESYRSFVLEQNRRREDGLTGSYELPVRRKDGTTIWVWVSAAPVYDEDGQVIGSIGIHYDATEQKRLQAELEKARSVAREAQVAERQFLANISHEIRTPLNAIIGMTHLLYETRPNDEQREYLDILKSSSHFLHTLLSDLLDASVLEAGLIKPGEQEFDLAHTLHAIRRMFEIRNEHRDLSFVTELDPGVPVRLLGDEPLLYQVLLNLYSNAEKFTESGQVRLKVTEAATPTPREGVRTLVFALSDTGIGMDPEYLDVIFERFRQLPGEEGAKVSGAGLGLSIVRRLVELQGGNIHVRSVRNEGTVFEFRLPFRLPGSAAQSPHVPAASLPAGKRILVAEDNIMNRKYVGGLLDRWKVAYDLAGDGREALEKATQESFDLILMDIQMPYIDGMEVTRLLRHTRNRLTPVVALTASVTDEQRRLSQEAGMAGFLTKPFTPTELLEKLSQYLNVLSPEEWHYHPELDGAYLLELYGDDWSYAHEMFQTFLSDLLPEYQNMDNLAQKNDWENLAREAHKLNPPLAMVGLTRLQQELKLLEMQLTQDKSVEGILDKIVVFQDELSHMATILAVEVCRLAQKTAAA</sequence>
<dbReference type="InterPro" id="IPR036097">
    <property type="entry name" value="HisK_dim/P_sf"/>
</dbReference>
<dbReference type="SUPFAM" id="SSF52172">
    <property type="entry name" value="CheY-like"/>
    <property type="match status" value="1"/>
</dbReference>
<dbReference type="Pfam" id="PF01627">
    <property type="entry name" value="Hpt"/>
    <property type="match status" value="1"/>
</dbReference>
<dbReference type="PROSITE" id="PS50894">
    <property type="entry name" value="HPT"/>
    <property type="match status" value="1"/>
</dbReference>
<dbReference type="InterPro" id="IPR003661">
    <property type="entry name" value="HisK_dim/P_dom"/>
</dbReference>
<evidence type="ECO:0000256" key="6">
    <source>
        <dbReference type="ARBA" id="ARBA00022692"/>
    </source>
</evidence>
<dbReference type="Pfam" id="PF13426">
    <property type="entry name" value="PAS_9"/>
    <property type="match status" value="1"/>
</dbReference>
<evidence type="ECO:0000256" key="10">
    <source>
        <dbReference type="ARBA" id="ARBA00023012"/>
    </source>
</evidence>
<dbReference type="GO" id="GO:0005524">
    <property type="term" value="F:ATP binding"/>
    <property type="evidence" value="ECO:0007669"/>
    <property type="project" value="UniProtKB-KW"/>
</dbReference>
<dbReference type="GO" id="GO:0005886">
    <property type="term" value="C:plasma membrane"/>
    <property type="evidence" value="ECO:0007669"/>
    <property type="project" value="UniProtKB-SubCell"/>
</dbReference>
<dbReference type="SMART" id="SM00086">
    <property type="entry name" value="PAC"/>
    <property type="match status" value="1"/>
</dbReference>
<dbReference type="PRINTS" id="PR00344">
    <property type="entry name" value="BCTRLSENSOR"/>
</dbReference>
<keyword evidence="8" id="KW-0067">ATP-binding</keyword>
<gene>
    <name evidence="19" type="ORF">SAMN04488090_2731</name>
</gene>
<feature type="domain" description="PAS" evidence="16">
    <location>
        <begin position="33"/>
        <end position="63"/>
    </location>
</feature>
<keyword evidence="6" id="KW-0812">Transmembrane</keyword>
<evidence type="ECO:0000256" key="5">
    <source>
        <dbReference type="ARBA" id="ARBA00022553"/>
    </source>
</evidence>
<dbReference type="CDD" id="cd00082">
    <property type="entry name" value="HisKA"/>
    <property type="match status" value="1"/>
</dbReference>
<keyword evidence="7" id="KW-0547">Nucleotide-binding</keyword>
<evidence type="ECO:0000256" key="7">
    <source>
        <dbReference type="ARBA" id="ARBA00022741"/>
    </source>
</evidence>
<dbReference type="PANTHER" id="PTHR45339">
    <property type="entry name" value="HYBRID SIGNAL TRANSDUCTION HISTIDINE KINASE J"/>
    <property type="match status" value="1"/>
</dbReference>
<name>A0A1G9R6I9_9BACT</name>
<keyword evidence="9" id="KW-1133">Transmembrane helix</keyword>
<evidence type="ECO:0000313" key="19">
    <source>
        <dbReference type="EMBL" id="SDM18055.1"/>
    </source>
</evidence>
<evidence type="ECO:0000259" key="14">
    <source>
        <dbReference type="PROSITE" id="PS50109"/>
    </source>
</evidence>
<evidence type="ECO:0000259" key="15">
    <source>
        <dbReference type="PROSITE" id="PS50110"/>
    </source>
</evidence>
<protein>
    <recommendedName>
        <fullName evidence="3">histidine kinase</fullName>
        <ecNumber evidence="3">2.7.13.3</ecNumber>
    </recommendedName>
</protein>
<keyword evidence="20" id="KW-1185">Reference proteome</keyword>
<comment type="catalytic activity">
    <reaction evidence="1">
        <text>ATP + protein L-histidine = ADP + protein N-phospho-L-histidine.</text>
        <dbReference type="EC" id="2.7.13.3"/>
    </reaction>
</comment>
<keyword evidence="4" id="KW-1003">Cell membrane</keyword>
<evidence type="ECO:0000256" key="8">
    <source>
        <dbReference type="ARBA" id="ARBA00022840"/>
    </source>
</evidence>
<evidence type="ECO:0000256" key="12">
    <source>
        <dbReference type="PROSITE-ProRule" id="PRU00110"/>
    </source>
</evidence>
<evidence type="ECO:0000256" key="13">
    <source>
        <dbReference type="PROSITE-ProRule" id="PRU00169"/>
    </source>
</evidence>
<dbReference type="SUPFAM" id="SSF55785">
    <property type="entry name" value="PYP-like sensor domain (PAS domain)"/>
    <property type="match status" value="1"/>
</dbReference>
<evidence type="ECO:0000259" key="18">
    <source>
        <dbReference type="PROSITE" id="PS50894"/>
    </source>
</evidence>
<accession>A0A1G9R6I9</accession>
<dbReference type="InterPro" id="IPR008207">
    <property type="entry name" value="Sig_transdc_His_kin_Hpt_dom"/>
</dbReference>
<dbReference type="InterPro" id="IPR035965">
    <property type="entry name" value="PAS-like_dom_sf"/>
</dbReference>
<dbReference type="InterPro" id="IPR005467">
    <property type="entry name" value="His_kinase_dom"/>
</dbReference>
<dbReference type="SUPFAM" id="SSF47226">
    <property type="entry name" value="Histidine-containing phosphotransfer domain, HPT domain"/>
    <property type="match status" value="1"/>
</dbReference>
<evidence type="ECO:0000256" key="11">
    <source>
        <dbReference type="ARBA" id="ARBA00023136"/>
    </source>
</evidence>
<dbReference type="STRING" id="563176.SAMN04488090_2731"/>
<dbReference type="EMBL" id="FNGS01000005">
    <property type="protein sequence ID" value="SDM18055.1"/>
    <property type="molecule type" value="Genomic_DNA"/>
</dbReference>
<dbReference type="InterPro" id="IPR001789">
    <property type="entry name" value="Sig_transdc_resp-reg_receiver"/>
</dbReference>
<dbReference type="InterPro" id="IPR000700">
    <property type="entry name" value="PAS-assoc_C"/>
</dbReference>
<dbReference type="Pfam" id="PF00072">
    <property type="entry name" value="Response_reg"/>
    <property type="match status" value="1"/>
</dbReference>
<dbReference type="InterPro" id="IPR003594">
    <property type="entry name" value="HATPase_dom"/>
</dbReference>
<dbReference type="PROSITE" id="PS50112">
    <property type="entry name" value="PAS"/>
    <property type="match status" value="1"/>
</dbReference>
<dbReference type="Pfam" id="PF00512">
    <property type="entry name" value="HisKA"/>
    <property type="match status" value="1"/>
</dbReference>
<dbReference type="Gene3D" id="3.40.50.2300">
    <property type="match status" value="1"/>
</dbReference>
<dbReference type="PROSITE" id="PS50110">
    <property type="entry name" value="RESPONSE_REGULATORY"/>
    <property type="match status" value="1"/>
</dbReference>
<dbReference type="InterPro" id="IPR036641">
    <property type="entry name" value="HPT_dom_sf"/>
</dbReference>
<organism evidence="19 20">
    <name type="scientific">Siphonobacter aquaeclarae</name>
    <dbReference type="NCBI Taxonomy" id="563176"/>
    <lineage>
        <taxon>Bacteria</taxon>
        <taxon>Pseudomonadati</taxon>
        <taxon>Bacteroidota</taxon>
        <taxon>Cytophagia</taxon>
        <taxon>Cytophagales</taxon>
        <taxon>Cytophagaceae</taxon>
        <taxon>Siphonobacter</taxon>
    </lineage>
</organism>
<feature type="modified residue" description="Phosphohistidine" evidence="12">
    <location>
        <position position="585"/>
    </location>
</feature>
<dbReference type="OrthoDB" id="9781208at2"/>
<dbReference type="PANTHER" id="PTHR45339:SF1">
    <property type="entry name" value="HYBRID SIGNAL TRANSDUCTION HISTIDINE KINASE J"/>
    <property type="match status" value="1"/>
</dbReference>
<dbReference type="EC" id="2.7.13.3" evidence="3"/>
<dbReference type="Pfam" id="PF02518">
    <property type="entry name" value="HATPase_c"/>
    <property type="match status" value="1"/>
</dbReference>
<keyword evidence="10" id="KW-0902">Two-component regulatory system</keyword>
<keyword evidence="11" id="KW-0472">Membrane</keyword>
<reference evidence="19 20" key="1">
    <citation type="submission" date="2016-10" db="EMBL/GenBank/DDBJ databases">
        <authorList>
            <person name="de Groot N.N."/>
        </authorList>
    </citation>
    <scope>NUCLEOTIDE SEQUENCE [LARGE SCALE GENOMIC DNA]</scope>
    <source>
        <strain evidence="19 20">DSM 21668</strain>
    </source>
</reference>
<dbReference type="PROSITE" id="PS50109">
    <property type="entry name" value="HIS_KIN"/>
    <property type="match status" value="1"/>
</dbReference>
<keyword evidence="5 13" id="KW-0597">Phosphoprotein</keyword>
<dbReference type="Proteomes" id="UP000198901">
    <property type="component" value="Unassembled WGS sequence"/>
</dbReference>
<dbReference type="SUPFAM" id="SSF55874">
    <property type="entry name" value="ATPase domain of HSP90 chaperone/DNA topoisomerase II/histidine kinase"/>
    <property type="match status" value="1"/>
</dbReference>